<keyword evidence="1 3" id="KW-0808">Transferase</keyword>
<evidence type="ECO:0000256" key="1">
    <source>
        <dbReference type="ARBA" id="ARBA00022679"/>
    </source>
</evidence>
<dbReference type="SUPFAM" id="SSF51161">
    <property type="entry name" value="Trimeric LpxA-like enzymes"/>
    <property type="match status" value="1"/>
</dbReference>
<protein>
    <submittedName>
        <fullName evidence="3">Antibiotic acetyltransferase</fullName>
    </submittedName>
</protein>
<gene>
    <name evidence="3" type="ORF">GKZ57_05440</name>
</gene>
<name>A0A844GJ47_9FIRM</name>
<comment type="caution">
    <text evidence="3">The sequence shown here is derived from an EMBL/GenBank/DDBJ whole genome shotgun (WGS) entry which is preliminary data.</text>
</comment>
<dbReference type="GO" id="GO:0016740">
    <property type="term" value="F:transferase activity"/>
    <property type="evidence" value="ECO:0007669"/>
    <property type="project" value="UniProtKB-KW"/>
</dbReference>
<reference evidence="3 4" key="1">
    <citation type="submission" date="2019-11" db="EMBL/GenBank/DDBJ databases">
        <title>Draft genome sequence of Blautia luti DSM 14534T, isolated from human stool.</title>
        <authorList>
            <person name="Ortiz R."/>
            <person name="Melis-Arcos F."/>
            <person name="Covarrubias P."/>
            <person name="Cardenas J.P."/>
            <person name="Perez-Donoso J."/>
            <person name="Almonacid D."/>
        </authorList>
    </citation>
    <scope>NUCLEOTIDE SEQUENCE [LARGE SCALE GENOMIC DNA]</scope>
    <source>
        <strain evidence="3 4">DSM 14534</strain>
    </source>
</reference>
<dbReference type="EMBL" id="WMBC01000003">
    <property type="protein sequence ID" value="MTD60720.1"/>
    <property type="molecule type" value="Genomic_DNA"/>
</dbReference>
<dbReference type="RefSeq" id="WP_154779964.1">
    <property type="nucleotide sequence ID" value="NZ_WMBC01000003.1"/>
</dbReference>
<evidence type="ECO:0000313" key="4">
    <source>
        <dbReference type="Proteomes" id="UP000437824"/>
    </source>
</evidence>
<organism evidence="3 4">
    <name type="scientific">Blautia luti DSM 14534 = JCM 17040</name>
    <dbReference type="NCBI Taxonomy" id="649762"/>
    <lineage>
        <taxon>Bacteria</taxon>
        <taxon>Bacillati</taxon>
        <taxon>Bacillota</taxon>
        <taxon>Clostridia</taxon>
        <taxon>Lachnospirales</taxon>
        <taxon>Lachnospiraceae</taxon>
        <taxon>Blautia</taxon>
    </lineage>
</organism>
<dbReference type="Gene3D" id="2.160.10.10">
    <property type="entry name" value="Hexapeptide repeat proteins"/>
    <property type="match status" value="1"/>
</dbReference>
<dbReference type="PANTHER" id="PTHR43300">
    <property type="entry name" value="ACETYLTRANSFERASE"/>
    <property type="match status" value="1"/>
</dbReference>
<dbReference type="InterPro" id="IPR018357">
    <property type="entry name" value="Hexapep_transf_CS"/>
</dbReference>
<keyword evidence="2" id="KW-0677">Repeat</keyword>
<evidence type="ECO:0000256" key="2">
    <source>
        <dbReference type="ARBA" id="ARBA00022737"/>
    </source>
</evidence>
<evidence type="ECO:0000313" key="3">
    <source>
        <dbReference type="EMBL" id="MTD60720.1"/>
    </source>
</evidence>
<dbReference type="InterPro" id="IPR001451">
    <property type="entry name" value="Hexapep"/>
</dbReference>
<dbReference type="InterPro" id="IPR011004">
    <property type="entry name" value="Trimer_LpxA-like_sf"/>
</dbReference>
<dbReference type="CDD" id="cd03349">
    <property type="entry name" value="LbH_XAT"/>
    <property type="match status" value="1"/>
</dbReference>
<dbReference type="PANTHER" id="PTHR43300:SF11">
    <property type="entry name" value="ACETYLTRANSFERASE RV3034C-RELATED"/>
    <property type="match status" value="1"/>
</dbReference>
<proteinExistence type="predicted"/>
<dbReference type="Pfam" id="PF00132">
    <property type="entry name" value="Hexapep"/>
    <property type="match status" value="1"/>
</dbReference>
<dbReference type="PROSITE" id="PS00101">
    <property type="entry name" value="HEXAPEP_TRANSFERASES"/>
    <property type="match status" value="1"/>
</dbReference>
<dbReference type="Proteomes" id="UP000437824">
    <property type="component" value="Unassembled WGS sequence"/>
</dbReference>
<sequence>MGKIVKLIKSFLQRRGTRISPFAVLHDVTYNTTTAIKPLAKLERSNIGKCTYIGTMAAVYDSEIGSFCSIAREAYVGGGAKHPIDWVTTSPCFHLKDNATGVCYAENPFEWKTKTCVGNDVWIGERATILSGLTIGDGAVIGGGSVVTKNVGPYEIWAGNPARFIKKTFCG</sequence>
<accession>A0A844GJ47</accession>
<dbReference type="AlphaFoldDB" id="A0A844GJ47"/>
<dbReference type="InterPro" id="IPR050179">
    <property type="entry name" value="Trans_hexapeptide_repeat"/>
</dbReference>